<feature type="non-terminal residue" evidence="1">
    <location>
        <position position="1"/>
    </location>
</feature>
<dbReference type="AlphaFoldDB" id="A0A1M6UBB2"/>
<evidence type="ECO:0000313" key="1">
    <source>
        <dbReference type="EMBL" id="SHK66467.1"/>
    </source>
</evidence>
<protein>
    <submittedName>
        <fullName evidence="1">MinD-like ATPase involved in chromosome partitioning or flagellar assembly</fullName>
    </submittedName>
</protein>
<dbReference type="SUPFAM" id="SSF52540">
    <property type="entry name" value="P-loop containing nucleoside triphosphate hydrolases"/>
    <property type="match status" value="1"/>
</dbReference>
<dbReference type="Gene3D" id="3.40.50.300">
    <property type="entry name" value="P-loop containing nucleotide triphosphate hydrolases"/>
    <property type="match status" value="1"/>
</dbReference>
<keyword evidence="1" id="KW-0282">Flagellum</keyword>
<dbReference type="STRING" id="1121301.SAMN02745912_03911"/>
<reference evidence="2" key="1">
    <citation type="submission" date="2016-11" db="EMBL/GenBank/DDBJ databases">
        <authorList>
            <person name="Varghese N."/>
            <person name="Submissions S."/>
        </authorList>
    </citation>
    <scope>NUCLEOTIDE SEQUENCE [LARGE SCALE GENOMIC DNA]</scope>
    <source>
        <strain evidence="2">DSM 15212 / CIP 107654 / DViRD3</strain>
    </source>
</reference>
<organism evidence="1 2">
    <name type="scientific">Paramaledivibacter caminithermalis (strain DSM 15212 / CIP 107654 / DViRD3)</name>
    <name type="common">Clostridium caminithermale</name>
    <dbReference type="NCBI Taxonomy" id="1121301"/>
    <lineage>
        <taxon>Bacteria</taxon>
        <taxon>Bacillati</taxon>
        <taxon>Bacillota</taxon>
        <taxon>Clostridia</taxon>
        <taxon>Peptostreptococcales</taxon>
        <taxon>Caminicellaceae</taxon>
        <taxon>Paramaledivibacter</taxon>
    </lineage>
</organism>
<sequence length="274" mass="32096">PKKGTGQTATAINFAAMASKITEERVMLVDTNKFHKDIETYLSNSEMNKGLDEFINFHKTNILEELTNTYMYSKKVHKNFDMMSSNQSYDLEETDIEMLIKNTKKTHPITVIDTIASINKITNYLLEVSDVILMILNQESNIIKKIKDNKIYSKQNKKIVFIVNRYIEKFRDKKVTYKIFDIEKDLRKIGFEKNLIFTLDYCIDLLNNCNDGTLLKTVFEGDVDKTEYFKDLYEITKEVLSKYGGYEFKNKEATNKNTNRGLFRIMRAKFTSFL</sequence>
<dbReference type="EMBL" id="FRAG01000150">
    <property type="protein sequence ID" value="SHK66467.1"/>
    <property type="molecule type" value="Genomic_DNA"/>
</dbReference>
<accession>A0A1M6UBB2</accession>
<keyword evidence="2" id="KW-1185">Reference proteome</keyword>
<proteinExistence type="predicted"/>
<keyword evidence="1" id="KW-0966">Cell projection</keyword>
<gene>
    <name evidence="1" type="ORF">SAMN02745912_03911</name>
</gene>
<name>A0A1M6UBB2_PARC5</name>
<dbReference type="RefSeq" id="WP_165613159.1">
    <property type="nucleotide sequence ID" value="NZ_FRAG01000150.1"/>
</dbReference>
<dbReference type="InterPro" id="IPR027417">
    <property type="entry name" value="P-loop_NTPase"/>
</dbReference>
<dbReference type="Proteomes" id="UP000184465">
    <property type="component" value="Unassembled WGS sequence"/>
</dbReference>
<keyword evidence="1" id="KW-0969">Cilium</keyword>
<evidence type="ECO:0000313" key="2">
    <source>
        <dbReference type="Proteomes" id="UP000184465"/>
    </source>
</evidence>